<dbReference type="NCBIfam" id="TIGR04183">
    <property type="entry name" value="Por_Secre_tail"/>
    <property type="match status" value="1"/>
</dbReference>
<dbReference type="AlphaFoldDB" id="A0A4Q1KFM7"/>
<name>A0A4Q1KFM7_9FLAO</name>
<evidence type="ECO:0000313" key="6">
    <source>
        <dbReference type="Proteomes" id="UP000289857"/>
    </source>
</evidence>
<evidence type="ECO:0000313" key="5">
    <source>
        <dbReference type="EMBL" id="RXR24578.1"/>
    </source>
</evidence>
<dbReference type="InterPro" id="IPR055353">
    <property type="entry name" value="DUF7619"/>
</dbReference>
<keyword evidence="6" id="KW-1185">Reference proteome</keyword>
<dbReference type="InterPro" id="IPR026444">
    <property type="entry name" value="Secre_tail"/>
</dbReference>
<evidence type="ECO:0000256" key="1">
    <source>
        <dbReference type="ARBA" id="ARBA00022729"/>
    </source>
</evidence>
<dbReference type="Pfam" id="PF18962">
    <property type="entry name" value="Por_Secre_tail"/>
    <property type="match status" value="1"/>
</dbReference>
<evidence type="ECO:0000259" key="4">
    <source>
        <dbReference type="Pfam" id="PF24595"/>
    </source>
</evidence>
<protein>
    <submittedName>
        <fullName evidence="5">T9SS type A sorting domain-containing protein</fullName>
    </submittedName>
</protein>
<dbReference type="RefSeq" id="WP_129460556.1">
    <property type="nucleotide sequence ID" value="NZ_SBKN01000001.1"/>
</dbReference>
<organism evidence="5 6">
    <name type="scientific">Flavobacterium stagni</name>
    <dbReference type="NCBI Taxonomy" id="2506421"/>
    <lineage>
        <taxon>Bacteria</taxon>
        <taxon>Pseudomonadati</taxon>
        <taxon>Bacteroidota</taxon>
        <taxon>Flavobacteriia</taxon>
        <taxon>Flavobacteriales</taxon>
        <taxon>Flavobacteriaceae</taxon>
        <taxon>Flavobacterium</taxon>
    </lineage>
</organism>
<dbReference type="Pfam" id="PF24595">
    <property type="entry name" value="DUF7619"/>
    <property type="match status" value="1"/>
</dbReference>
<evidence type="ECO:0000256" key="2">
    <source>
        <dbReference type="SAM" id="SignalP"/>
    </source>
</evidence>
<dbReference type="OrthoDB" id="1110367at2"/>
<feature type="domain" description="DUF7619" evidence="4">
    <location>
        <begin position="546"/>
        <end position="677"/>
    </location>
</feature>
<dbReference type="EMBL" id="SBKN01000001">
    <property type="protein sequence ID" value="RXR24578.1"/>
    <property type="molecule type" value="Genomic_DNA"/>
</dbReference>
<evidence type="ECO:0000259" key="3">
    <source>
        <dbReference type="Pfam" id="PF18962"/>
    </source>
</evidence>
<keyword evidence="1 2" id="KW-0732">Signal</keyword>
<feature type="chain" id="PRO_5020381942" evidence="2">
    <location>
        <begin position="20"/>
        <end position="763"/>
    </location>
</feature>
<feature type="domain" description="Secretion system C-terminal sorting" evidence="3">
    <location>
        <begin position="694"/>
        <end position="761"/>
    </location>
</feature>
<dbReference type="Proteomes" id="UP000289857">
    <property type="component" value="Unassembled WGS sequence"/>
</dbReference>
<comment type="caution">
    <text evidence="5">The sequence shown here is derived from an EMBL/GenBank/DDBJ whole genome shotgun (WGS) entry which is preliminary data.</text>
</comment>
<gene>
    <name evidence="5" type="ORF">EQG61_03785</name>
</gene>
<dbReference type="NCBIfam" id="TIGR01451">
    <property type="entry name" value="B_ant_repeat"/>
    <property type="match status" value="1"/>
</dbReference>
<sequence>MYKPVLLFIFTFFSITATSQIVPKNDYFTINLCDTFSQVIGNIFQDNGNGIDLFNGSIATGGPNRNVDVLTWFSGNPFFLDDYGNLFFTGDPMNSTNSYSLAYKLQEAGNPNNISNFAFITVTFMYPSPITQADNFNSYPIYSIVGGTTPSVLLNDLSSCGTNLTICNPVNFPAGFTLNTDGTITVAPGTAPGSYILNYTGCVNATICSNSTTVMITVSGASPLQAVFDHLGVVLPGSSSSYSILQNDLYANSLLYNTIPVTITPLSIPNGFSIDSNGYVNVAQSVSEGVYYVPYQICLNSDPSVCSANYSYVEVLHNRFVGKVIYDNENDGCDNFDFIINNYPINNVNGTTTYTTYTGLNWNLDPYSYYLIGDAGTNIISFDLPPYFTVTPPSQTFTISSQGTVIVPTFCVTANNTVNDVELYLIPLNQVVPGQAVKYAIYVRNWGTTTLSGQITLQYENSKLTYQSSTVPPNTTTANSLTFNYYYTQPFAFWYLGQVTFIVGIPPAVDLGTTATITGTVNPLSGDNTVANNIKSLTQIAVNSQDPNDIVVQEGPQITLAQAGDYLQYTIRFQNIGTSPAINVRVLNTLSPKLDWSTFQFVSSSFFCRVKNKNNQNEFLFERINLPGTNDEPNSHGYITYKVKPKTNVVIGDVITNDALIYFDYNAPIATNTVSTTIVNLGTLEEVFTQLQVSPNPTNGLLSLSNAFTIDRLSVRTLTGQLVLQKQIGANESTLDLSALENGIYLLTVQSEQQVKTIKIIKQ</sequence>
<reference evidence="6" key="1">
    <citation type="submission" date="2019-01" db="EMBL/GenBank/DDBJ databases">
        <title>Cytophagaceae bacterium strain CAR-16.</title>
        <authorList>
            <person name="Chen W.-M."/>
        </authorList>
    </citation>
    <scope>NUCLEOTIDE SEQUENCE [LARGE SCALE GENOMIC DNA]</scope>
    <source>
        <strain evidence="6">WWJ-16</strain>
    </source>
</reference>
<proteinExistence type="predicted"/>
<dbReference type="InterPro" id="IPR047589">
    <property type="entry name" value="DUF11_rpt"/>
</dbReference>
<accession>A0A4Q1KFM7</accession>
<feature type="signal peptide" evidence="2">
    <location>
        <begin position="1"/>
        <end position="19"/>
    </location>
</feature>